<accession>A0A3B0VYS6</accession>
<gene>
    <name evidence="2" type="ORF">MNBD_CHLOROFLEXI01-1336</name>
</gene>
<dbReference type="EMBL" id="UOEU01000889">
    <property type="protein sequence ID" value="VAW42099.1"/>
    <property type="molecule type" value="Genomic_DNA"/>
</dbReference>
<sequence length="55" mass="6036">MANKKRSITQKVKENLDKVSVDNIKVKLNLGSFTSEADITKNTPETDDANDKGGK</sequence>
<proteinExistence type="predicted"/>
<evidence type="ECO:0000313" key="2">
    <source>
        <dbReference type="EMBL" id="VAW42099.1"/>
    </source>
</evidence>
<name>A0A3B0VYS6_9ZZZZ</name>
<feature type="compositionally biased region" description="Polar residues" evidence="1">
    <location>
        <begin position="33"/>
        <end position="43"/>
    </location>
</feature>
<feature type="region of interest" description="Disordered" evidence="1">
    <location>
        <begin position="33"/>
        <end position="55"/>
    </location>
</feature>
<dbReference type="AlphaFoldDB" id="A0A3B0VYS6"/>
<reference evidence="2" key="1">
    <citation type="submission" date="2018-06" db="EMBL/GenBank/DDBJ databases">
        <authorList>
            <person name="Zhirakovskaya E."/>
        </authorList>
    </citation>
    <scope>NUCLEOTIDE SEQUENCE</scope>
</reference>
<evidence type="ECO:0000256" key="1">
    <source>
        <dbReference type="SAM" id="MobiDB-lite"/>
    </source>
</evidence>
<protein>
    <submittedName>
        <fullName evidence="2">Uncharacterized protein</fullName>
    </submittedName>
</protein>
<organism evidence="2">
    <name type="scientific">hydrothermal vent metagenome</name>
    <dbReference type="NCBI Taxonomy" id="652676"/>
    <lineage>
        <taxon>unclassified sequences</taxon>
        <taxon>metagenomes</taxon>
        <taxon>ecological metagenomes</taxon>
    </lineage>
</organism>